<dbReference type="PRINTS" id="PR02008">
    <property type="entry name" value="RCMTFAMILY"/>
</dbReference>
<comment type="catalytic activity">
    <reaction evidence="10">
        <text>a cytidine in rRNA + S-adenosyl-L-methionine = a 5-methylcytidine in rRNA + S-adenosyl-L-homocysteine + H(+)</text>
        <dbReference type="Rhea" id="RHEA:61484"/>
        <dbReference type="Rhea" id="RHEA-COMP:15836"/>
        <dbReference type="Rhea" id="RHEA-COMP:15837"/>
        <dbReference type="ChEBI" id="CHEBI:15378"/>
        <dbReference type="ChEBI" id="CHEBI:57856"/>
        <dbReference type="ChEBI" id="CHEBI:59789"/>
        <dbReference type="ChEBI" id="CHEBI:74483"/>
        <dbReference type="ChEBI" id="CHEBI:82748"/>
    </reaction>
</comment>
<feature type="region of interest" description="Disordered" evidence="12">
    <location>
        <begin position="150"/>
        <end position="169"/>
    </location>
</feature>
<protein>
    <recommendedName>
        <fullName evidence="9">NOL1/NOP2/Sun domain family member 4</fullName>
    </recommendedName>
</protein>
<name>A0A915DMR5_9BILA</name>
<dbReference type="InterPro" id="IPR001678">
    <property type="entry name" value="MeTrfase_RsmB-F_NOP2_dom"/>
</dbReference>
<evidence type="ECO:0000256" key="1">
    <source>
        <dbReference type="ARBA" id="ARBA00004173"/>
    </source>
</evidence>
<dbReference type="AlphaFoldDB" id="A0A915DMR5"/>
<evidence type="ECO:0000256" key="8">
    <source>
        <dbReference type="ARBA" id="ARBA00023128"/>
    </source>
</evidence>
<evidence type="ECO:0000256" key="2">
    <source>
        <dbReference type="ARBA" id="ARBA00022552"/>
    </source>
</evidence>
<keyword evidence="7" id="KW-0809">Transit peptide</keyword>
<dbReference type="InterPro" id="IPR049560">
    <property type="entry name" value="MeTrfase_RsmB-F_NOP2_cat"/>
</dbReference>
<dbReference type="Gene3D" id="3.40.50.150">
    <property type="entry name" value="Vaccinia Virus protein VP39"/>
    <property type="match status" value="1"/>
</dbReference>
<evidence type="ECO:0000313" key="15">
    <source>
        <dbReference type="WBParaSite" id="jg21011"/>
    </source>
</evidence>
<feature type="binding site" evidence="11">
    <location>
        <position position="369"/>
    </location>
    <ligand>
        <name>S-adenosyl-L-methionine</name>
        <dbReference type="ChEBI" id="CHEBI:59789"/>
    </ligand>
</feature>
<comment type="caution">
    <text evidence="11">Lacks conserved residue(s) required for the propagation of feature annotation.</text>
</comment>
<dbReference type="PANTHER" id="PTHR22808">
    <property type="entry name" value="NCL1 YEAST -RELATED NOL1/NOP2/FMU SUN DOMAIN-CONTAINING"/>
    <property type="match status" value="1"/>
</dbReference>
<dbReference type="Gene3D" id="6.20.240.40">
    <property type="match status" value="1"/>
</dbReference>
<dbReference type="GO" id="GO:0008173">
    <property type="term" value="F:RNA methyltransferase activity"/>
    <property type="evidence" value="ECO:0007669"/>
    <property type="project" value="InterPro"/>
</dbReference>
<keyword evidence="8" id="KW-0496">Mitochondrion</keyword>
<dbReference type="GO" id="GO:0031167">
    <property type="term" value="P:rRNA methylation"/>
    <property type="evidence" value="ECO:0007669"/>
    <property type="project" value="TreeGrafter"/>
</dbReference>
<reference evidence="15" key="1">
    <citation type="submission" date="2022-11" db="UniProtKB">
        <authorList>
            <consortium name="WormBaseParasite"/>
        </authorList>
    </citation>
    <scope>IDENTIFICATION</scope>
</reference>
<proteinExistence type="inferred from homology"/>
<keyword evidence="2" id="KW-0698">rRNA processing</keyword>
<sequence>MFRYGLKCESEPLASTCNQIVHSVGSLLNVNRVKSVDFMPVRYGAPRFKPKMAKTKQMKTPSMLALDHFDFYYSPLFGKLWPSIRLGLLTPNKFIAVMNRFSESFEANHLMVKDLGTVNLIEALNTPRYLEVLEKHKSIAEAEAESIISSEAKKEAHSSSEEMDRSESEMDSELLRTQAGLTQFRESTADYTMFDSRKEMMKEREKESVIRDSEFQVTGLEALGSDALPVVDDVFNYPKGLCLEVFPRGCLDDFPAPIRDHTTGITSWWLLDGGSVVPVLALDLQPSDVVLDMCAAPGGKSLLIAQTQKFSKLVCNDEKLSRLGQLRRALGMYIPSGCEEANKILIKRKNASSVENWNELQVYDKVLLDAPCTTDRQSVNSDGDYNYFASAYTSQRLGLPQSQTRMLVNALRSLKIGGSVVYSTCSLSPTQNECVVENAAALAKTYYNIECVEKSLKFMEAWRDGLAECSQQFWTYEDNVTPISLFGVVGEDNNWSAESTPSTFENDIELETNPVPVITRKPYSDHTYPSIIKLSKPNQQHQEKINLEVNGWSGKNGANAVIPVAGVGLIPGKGNAFLIIRIAPVRGQLWRLKGVITTFASILETLAAMDYERNPKTENLPAYDGSLN</sequence>
<dbReference type="PANTHER" id="PTHR22808:SF3">
    <property type="entry name" value="5-METHYLCYTOSINE RRNA METHYLTRANSFERASE NSUN4"/>
    <property type="match status" value="1"/>
</dbReference>
<evidence type="ECO:0000256" key="9">
    <source>
        <dbReference type="ARBA" id="ARBA00042050"/>
    </source>
</evidence>
<keyword evidence="14" id="KW-1185">Reference proteome</keyword>
<evidence type="ECO:0000256" key="6">
    <source>
        <dbReference type="ARBA" id="ARBA00022884"/>
    </source>
</evidence>
<keyword evidence="6 11" id="KW-0694">RNA-binding</keyword>
<dbReference type="PROSITE" id="PS51686">
    <property type="entry name" value="SAM_MT_RSMB_NOP"/>
    <property type="match status" value="1"/>
</dbReference>
<feature type="active site" description="Nucleophile" evidence="11">
    <location>
        <position position="425"/>
    </location>
</feature>
<evidence type="ECO:0000256" key="5">
    <source>
        <dbReference type="ARBA" id="ARBA00022691"/>
    </source>
</evidence>
<evidence type="ECO:0000256" key="4">
    <source>
        <dbReference type="ARBA" id="ARBA00022679"/>
    </source>
</evidence>
<dbReference type="InterPro" id="IPR029063">
    <property type="entry name" value="SAM-dependent_MTases_sf"/>
</dbReference>
<feature type="binding site" evidence="11">
    <location>
        <position position="317"/>
    </location>
    <ligand>
        <name>S-adenosyl-L-methionine</name>
        <dbReference type="ChEBI" id="CHEBI:59789"/>
    </ligand>
</feature>
<comment type="similarity">
    <text evidence="11">Belongs to the class I-like SAM-binding methyltransferase superfamily. RsmB/NOP family.</text>
</comment>
<feature type="compositionally biased region" description="Basic and acidic residues" evidence="12">
    <location>
        <begin position="151"/>
        <end position="168"/>
    </location>
</feature>
<evidence type="ECO:0000256" key="12">
    <source>
        <dbReference type="SAM" id="MobiDB-lite"/>
    </source>
</evidence>
<evidence type="ECO:0000259" key="13">
    <source>
        <dbReference type="PROSITE" id="PS51686"/>
    </source>
</evidence>
<keyword evidence="3 11" id="KW-0489">Methyltransferase</keyword>
<feature type="binding site" evidence="11">
    <location>
        <begin position="294"/>
        <end position="300"/>
    </location>
    <ligand>
        <name>S-adenosyl-L-methionine</name>
        <dbReference type="ChEBI" id="CHEBI:59789"/>
    </ligand>
</feature>
<dbReference type="Pfam" id="PF01189">
    <property type="entry name" value="Methyltr_RsmB-F"/>
    <property type="match status" value="1"/>
</dbReference>
<dbReference type="Proteomes" id="UP000887574">
    <property type="component" value="Unplaced"/>
</dbReference>
<evidence type="ECO:0000256" key="11">
    <source>
        <dbReference type="PROSITE-ProRule" id="PRU01023"/>
    </source>
</evidence>
<keyword evidence="5 11" id="KW-0949">S-adenosyl-L-methionine</keyword>
<evidence type="ECO:0000256" key="10">
    <source>
        <dbReference type="ARBA" id="ARBA00049302"/>
    </source>
</evidence>
<evidence type="ECO:0000256" key="7">
    <source>
        <dbReference type="ARBA" id="ARBA00022946"/>
    </source>
</evidence>
<dbReference type="GO" id="GO:0003723">
    <property type="term" value="F:RNA binding"/>
    <property type="evidence" value="ECO:0007669"/>
    <property type="project" value="UniProtKB-UniRule"/>
</dbReference>
<keyword evidence="4 11" id="KW-0808">Transferase</keyword>
<dbReference type="GO" id="GO:0005762">
    <property type="term" value="C:mitochondrial large ribosomal subunit"/>
    <property type="evidence" value="ECO:0007669"/>
    <property type="project" value="TreeGrafter"/>
</dbReference>
<dbReference type="InterPro" id="IPR023267">
    <property type="entry name" value="RCMT"/>
</dbReference>
<organism evidence="14 15">
    <name type="scientific">Ditylenchus dipsaci</name>
    <dbReference type="NCBI Taxonomy" id="166011"/>
    <lineage>
        <taxon>Eukaryota</taxon>
        <taxon>Metazoa</taxon>
        <taxon>Ecdysozoa</taxon>
        <taxon>Nematoda</taxon>
        <taxon>Chromadorea</taxon>
        <taxon>Rhabditida</taxon>
        <taxon>Tylenchina</taxon>
        <taxon>Tylenchomorpha</taxon>
        <taxon>Sphaerularioidea</taxon>
        <taxon>Anguinidae</taxon>
        <taxon>Anguininae</taxon>
        <taxon>Ditylenchus</taxon>
    </lineage>
</organism>
<accession>A0A915DMR5</accession>
<evidence type="ECO:0000256" key="3">
    <source>
        <dbReference type="ARBA" id="ARBA00022603"/>
    </source>
</evidence>
<feature type="domain" description="SAM-dependent MTase RsmB/NOP-type" evidence="13">
    <location>
        <begin position="193"/>
        <end position="491"/>
    </location>
</feature>
<dbReference type="SUPFAM" id="SSF53335">
    <property type="entry name" value="S-adenosyl-L-methionine-dependent methyltransferases"/>
    <property type="match status" value="1"/>
</dbReference>
<evidence type="ECO:0000313" key="14">
    <source>
        <dbReference type="Proteomes" id="UP000887574"/>
    </source>
</evidence>
<comment type="subcellular location">
    <subcellularLocation>
        <location evidence="1">Mitochondrion</location>
    </subcellularLocation>
</comment>
<dbReference type="WBParaSite" id="jg21011">
    <property type="protein sequence ID" value="jg21011"/>
    <property type="gene ID" value="jg21011"/>
</dbReference>